<evidence type="ECO:0000313" key="3">
    <source>
        <dbReference type="Proteomes" id="UP000070589"/>
    </source>
</evidence>
<dbReference type="Proteomes" id="UP000070589">
    <property type="component" value="Unassembled WGS sequence"/>
</dbReference>
<organism evidence="2 3">
    <name type="scientific">candidate division MSBL1 archaeon SCGC-AAA259D14</name>
    <dbReference type="NCBI Taxonomy" id="1698261"/>
    <lineage>
        <taxon>Archaea</taxon>
        <taxon>Methanobacteriati</taxon>
        <taxon>Methanobacteriota</taxon>
        <taxon>candidate division MSBL1</taxon>
    </lineage>
</organism>
<keyword evidence="1" id="KW-1133">Transmembrane helix</keyword>
<feature type="transmembrane region" description="Helical" evidence="1">
    <location>
        <begin position="38"/>
        <end position="56"/>
    </location>
</feature>
<keyword evidence="3" id="KW-1185">Reference proteome</keyword>
<keyword evidence="1" id="KW-0812">Transmembrane</keyword>
<accession>A0A133U734</accession>
<comment type="caution">
    <text evidence="2">The sequence shown here is derived from an EMBL/GenBank/DDBJ whole genome shotgun (WGS) entry which is preliminary data.</text>
</comment>
<sequence length="168" mass="18946">MSPGLRGRWKMIVENLLLLATILLGGLGIWFYSPWLSLLYFGFAGVVHLFVLRKLICINCIHFKDGCHIGWNRIAFALFSKGSIENFEERMNKIGAPIWIVTFIWPIIALARTLITSFSVSLAFITVFYLLLVIASLFSLGKLGCSNCEMSKKCLIGKICPVKSVKRR</sequence>
<reference evidence="2 3" key="1">
    <citation type="journal article" date="2016" name="Sci. Rep.">
        <title>Metabolic traits of an uncultured archaeal lineage -MSBL1- from brine pools of the Red Sea.</title>
        <authorList>
            <person name="Mwirichia R."/>
            <person name="Alam I."/>
            <person name="Rashid M."/>
            <person name="Vinu M."/>
            <person name="Ba-Alawi W."/>
            <person name="Anthony Kamau A."/>
            <person name="Kamanda Ngugi D."/>
            <person name="Goker M."/>
            <person name="Klenk H.P."/>
            <person name="Bajic V."/>
            <person name="Stingl U."/>
        </authorList>
    </citation>
    <scope>NUCLEOTIDE SEQUENCE [LARGE SCALE GENOMIC DNA]</scope>
    <source>
        <strain evidence="2">SCGC-AAA259D14</strain>
    </source>
</reference>
<dbReference type="AlphaFoldDB" id="A0A133U734"/>
<keyword evidence="1" id="KW-0472">Membrane</keyword>
<feature type="transmembrane region" description="Helical" evidence="1">
    <location>
        <begin position="12"/>
        <end position="32"/>
    </location>
</feature>
<evidence type="ECO:0000313" key="2">
    <source>
        <dbReference type="EMBL" id="KXA90000.1"/>
    </source>
</evidence>
<feature type="transmembrane region" description="Helical" evidence="1">
    <location>
        <begin position="96"/>
        <end position="115"/>
    </location>
</feature>
<name>A0A133U734_9EURY</name>
<feature type="transmembrane region" description="Helical" evidence="1">
    <location>
        <begin position="121"/>
        <end position="143"/>
    </location>
</feature>
<gene>
    <name evidence="2" type="ORF">AKJ62_01960</name>
</gene>
<dbReference type="EMBL" id="LHXL01000016">
    <property type="protein sequence ID" value="KXA90000.1"/>
    <property type="molecule type" value="Genomic_DNA"/>
</dbReference>
<protein>
    <submittedName>
        <fullName evidence="2">Uncharacterized protein</fullName>
    </submittedName>
</protein>
<proteinExistence type="predicted"/>
<evidence type="ECO:0000256" key="1">
    <source>
        <dbReference type="SAM" id="Phobius"/>
    </source>
</evidence>